<organism evidence="1">
    <name type="scientific">viral metagenome</name>
    <dbReference type="NCBI Taxonomy" id="1070528"/>
    <lineage>
        <taxon>unclassified sequences</taxon>
        <taxon>metagenomes</taxon>
        <taxon>organismal metagenomes</taxon>
    </lineage>
</organism>
<dbReference type="EMBL" id="MN739395">
    <property type="protein sequence ID" value="QHT02550.1"/>
    <property type="molecule type" value="Genomic_DNA"/>
</dbReference>
<reference evidence="1" key="1">
    <citation type="journal article" date="2020" name="Nature">
        <title>Giant virus diversity and host interactions through global metagenomics.</title>
        <authorList>
            <person name="Schulz F."/>
            <person name="Roux S."/>
            <person name="Paez-Espino D."/>
            <person name="Jungbluth S."/>
            <person name="Walsh D.A."/>
            <person name="Denef V.J."/>
            <person name="McMahon K.D."/>
            <person name="Konstantinidis K.T."/>
            <person name="Eloe-Fadrosh E.A."/>
            <person name="Kyrpides N.C."/>
            <person name="Woyke T."/>
        </authorList>
    </citation>
    <scope>NUCLEOTIDE SEQUENCE</scope>
    <source>
        <strain evidence="1">GVMAG-M-3300020595-32</strain>
    </source>
</reference>
<protein>
    <submittedName>
        <fullName evidence="1">Uncharacterized protein</fullName>
    </submittedName>
</protein>
<dbReference type="AlphaFoldDB" id="A0A6C0CFD4"/>
<sequence>MKVIFEDRNNKDNIFGKLSKKIMKKILTN</sequence>
<name>A0A6C0CFD4_9ZZZZ</name>
<proteinExistence type="predicted"/>
<accession>A0A6C0CFD4</accession>
<evidence type="ECO:0000313" key="1">
    <source>
        <dbReference type="EMBL" id="QHT02550.1"/>
    </source>
</evidence>